<dbReference type="InterPro" id="IPR014036">
    <property type="entry name" value="DeoR-like_C"/>
</dbReference>
<dbReference type="Gene3D" id="1.10.10.10">
    <property type="entry name" value="Winged helix-like DNA-binding domain superfamily/Winged helix DNA-binding domain"/>
    <property type="match status" value="1"/>
</dbReference>
<keyword evidence="1" id="KW-0805">Transcription regulation</keyword>
<dbReference type="AlphaFoldDB" id="A0A1H9RFG6"/>
<dbReference type="InterPro" id="IPR050313">
    <property type="entry name" value="Carb_Metab_HTH_regulators"/>
</dbReference>
<dbReference type="GO" id="GO:0003700">
    <property type="term" value="F:DNA-binding transcription factor activity"/>
    <property type="evidence" value="ECO:0007669"/>
    <property type="project" value="InterPro"/>
</dbReference>
<dbReference type="RefSeq" id="WP_091755724.1">
    <property type="nucleotide sequence ID" value="NZ_FOHB01000001.1"/>
</dbReference>
<feature type="domain" description="HTH deoR-type" evidence="5">
    <location>
        <begin position="29"/>
        <end position="84"/>
    </location>
</feature>
<evidence type="ECO:0000313" key="6">
    <source>
        <dbReference type="EMBL" id="SER70713.1"/>
    </source>
</evidence>
<evidence type="ECO:0000256" key="4">
    <source>
        <dbReference type="SAM" id="MobiDB-lite"/>
    </source>
</evidence>
<gene>
    <name evidence="6" type="ORF">SAMN05216199_0939</name>
</gene>
<dbReference type="SUPFAM" id="SSF100950">
    <property type="entry name" value="NagB/RpiA/CoA transferase-like"/>
    <property type="match status" value="1"/>
</dbReference>
<dbReference type="InterPro" id="IPR037171">
    <property type="entry name" value="NagB/RpiA_transferase-like"/>
</dbReference>
<keyword evidence="7" id="KW-1185">Reference proteome</keyword>
<dbReference type="PROSITE" id="PS51000">
    <property type="entry name" value="HTH_DEOR_2"/>
    <property type="match status" value="1"/>
</dbReference>
<evidence type="ECO:0000256" key="1">
    <source>
        <dbReference type="ARBA" id="ARBA00023015"/>
    </source>
</evidence>
<dbReference type="Proteomes" id="UP000199019">
    <property type="component" value="Unassembled WGS sequence"/>
</dbReference>
<protein>
    <submittedName>
        <fullName evidence="6">Transcriptional regulator, DeoR family</fullName>
    </submittedName>
</protein>
<dbReference type="SUPFAM" id="SSF46785">
    <property type="entry name" value="Winged helix' DNA-binding domain"/>
    <property type="match status" value="1"/>
</dbReference>
<evidence type="ECO:0000259" key="5">
    <source>
        <dbReference type="PROSITE" id="PS51000"/>
    </source>
</evidence>
<sequence>MNALDAVGDPAGEAGHPDPPPERGRPLDRGARWSALLGLLAEHGRLTVAQVVEELGVSEATVRRDFGELAAQQLVTRTHGGVVATAVAYDLPARYKQASGDTAKDRIASVAAELAVAGSVVGFNGGTTTSATARRLAARSDLASSSERPAITVVTNALNIATEMVLRPFIRCVSLGGVARQESYELSGPLASMVLNELWLDTVFLGVDAVSAQAGATCRHEGEAGINALMVQRADRVVVVATGEKVGRRAFARICQTARIDVLVTDKGAPEDEVRALRAAGVTVEQV</sequence>
<organism evidence="6 7">
    <name type="scientific">Pedococcus cremeus</name>
    <dbReference type="NCBI Taxonomy" id="587636"/>
    <lineage>
        <taxon>Bacteria</taxon>
        <taxon>Bacillati</taxon>
        <taxon>Actinomycetota</taxon>
        <taxon>Actinomycetes</taxon>
        <taxon>Micrococcales</taxon>
        <taxon>Intrasporangiaceae</taxon>
        <taxon>Pedococcus</taxon>
    </lineage>
</organism>
<dbReference type="PANTHER" id="PTHR30363">
    <property type="entry name" value="HTH-TYPE TRANSCRIPTIONAL REGULATOR SRLR-RELATED"/>
    <property type="match status" value="1"/>
</dbReference>
<keyword evidence="3" id="KW-0804">Transcription</keyword>
<feature type="compositionally biased region" description="Basic and acidic residues" evidence="4">
    <location>
        <begin position="15"/>
        <end position="28"/>
    </location>
</feature>
<dbReference type="SMART" id="SM01134">
    <property type="entry name" value="DeoRC"/>
    <property type="match status" value="1"/>
</dbReference>
<dbReference type="PROSITE" id="PS00894">
    <property type="entry name" value="HTH_DEOR_1"/>
    <property type="match status" value="1"/>
</dbReference>
<dbReference type="InterPro" id="IPR036390">
    <property type="entry name" value="WH_DNA-bd_sf"/>
</dbReference>
<dbReference type="EMBL" id="FOHB01000001">
    <property type="protein sequence ID" value="SER70713.1"/>
    <property type="molecule type" value="Genomic_DNA"/>
</dbReference>
<dbReference type="STRING" id="587636.SAMN05216199_0939"/>
<dbReference type="PANTHER" id="PTHR30363:SF44">
    <property type="entry name" value="AGA OPERON TRANSCRIPTIONAL REPRESSOR-RELATED"/>
    <property type="match status" value="1"/>
</dbReference>
<name>A0A1H9RFG6_9MICO</name>
<dbReference type="Gene3D" id="3.40.50.1360">
    <property type="match status" value="1"/>
</dbReference>
<dbReference type="PRINTS" id="PR00037">
    <property type="entry name" value="HTHLACR"/>
</dbReference>
<evidence type="ECO:0000313" key="7">
    <source>
        <dbReference type="Proteomes" id="UP000199019"/>
    </source>
</evidence>
<dbReference type="GO" id="GO:0003677">
    <property type="term" value="F:DNA binding"/>
    <property type="evidence" value="ECO:0007669"/>
    <property type="project" value="UniProtKB-KW"/>
</dbReference>
<dbReference type="SMART" id="SM00420">
    <property type="entry name" value="HTH_DEOR"/>
    <property type="match status" value="1"/>
</dbReference>
<dbReference type="Pfam" id="PF00455">
    <property type="entry name" value="DeoRC"/>
    <property type="match status" value="1"/>
</dbReference>
<dbReference type="OrthoDB" id="7688673at2"/>
<evidence type="ECO:0000256" key="2">
    <source>
        <dbReference type="ARBA" id="ARBA00023125"/>
    </source>
</evidence>
<dbReference type="InterPro" id="IPR036388">
    <property type="entry name" value="WH-like_DNA-bd_sf"/>
</dbReference>
<dbReference type="InterPro" id="IPR018356">
    <property type="entry name" value="Tscrpt_reg_HTH_DeoR_CS"/>
</dbReference>
<feature type="region of interest" description="Disordered" evidence="4">
    <location>
        <begin position="1"/>
        <end position="28"/>
    </location>
</feature>
<dbReference type="Pfam" id="PF08220">
    <property type="entry name" value="HTH_DeoR"/>
    <property type="match status" value="1"/>
</dbReference>
<keyword evidence="2" id="KW-0238">DNA-binding</keyword>
<proteinExistence type="predicted"/>
<evidence type="ECO:0000256" key="3">
    <source>
        <dbReference type="ARBA" id="ARBA00023163"/>
    </source>
</evidence>
<accession>A0A1H9RFG6</accession>
<reference evidence="7" key="1">
    <citation type="submission" date="2016-10" db="EMBL/GenBank/DDBJ databases">
        <authorList>
            <person name="Varghese N."/>
            <person name="Submissions S."/>
        </authorList>
    </citation>
    <scope>NUCLEOTIDE SEQUENCE [LARGE SCALE GENOMIC DNA]</scope>
    <source>
        <strain evidence="7">CGMCC 1.6963</strain>
    </source>
</reference>
<dbReference type="InterPro" id="IPR001034">
    <property type="entry name" value="DeoR_HTH"/>
</dbReference>